<dbReference type="EMBL" id="QUSY01000046">
    <property type="protein sequence ID" value="RHY34041.1"/>
    <property type="molecule type" value="Genomic_DNA"/>
</dbReference>
<proteinExistence type="predicted"/>
<feature type="compositionally biased region" description="Acidic residues" evidence="2">
    <location>
        <begin position="339"/>
        <end position="350"/>
    </location>
</feature>
<dbReference type="VEuPathDB" id="FungiDB:H310_12574"/>
<evidence type="ECO:0000313" key="4">
    <source>
        <dbReference type="Proteomes" id="UP000285060"/>
    </source>
</evidence>
<feature type="region of interest" description="Disordered" evidence="2">
    <location>
        <begin position="295"/>
        <end position="364"/>
    </location>
</feature>
<evidence type="ECO:0000256" key="1">
    <source>
        <dbReference type="SAM" id="Coils"/>
    </source>
</evidence>
<gene>
    <name evidence="3" type="ORF">DYB32_001193</name>
</gene>
<evidence type="ECO:0000313" key="3">
    <source>
        <dbReference type="EMBL" id="RHY34041.1"/>
    </source>
</evidence>
<name>A0A3R6YF88_9STRA</name>
<evidence type="ECO:0000256" key="2">
    <source>
        <dbReference type="SAM" id="MobiDB-lite"/>
    </source>
</evidence>
<comment type="caution">
    <text evidence="3">The sequence shown here is derived from an EMBL/GenBank/DDBJ whole genome shotgun (WGS) entry which is preliminary data.</text>
</comment>
<dbReference type="AlphaFoldDB" id="A0A3R6YF88"/>
<protein>
    <submittedName>
        <fullName evidence="3">Uncharacterized protein</fullName>
    </submittedName>
</protein>
<reference evidence="3 4" key="1">
    <citation type="submission" date="2018-08" db="EMBL/GenBank/DDBJ databases">
        <title>Aphanomyces genome sequencing and annotation.</title>
        <authorList>
            <person name="Minardi D."/>
            <person name="Oidtmann B."/>
            <person name="Van Der Giezen M."/>
            <person name="Studholme D.J."/>
        </authorList>
    </citation>
    <scope>NUCLEOTIDE SEQUENCE [LARGE SCALE GENOMIC DNA]</scope>
    <source>
        <strain evidence="3 4">NJM0002</strain>
    </source>
</reference>
<organism evidence="3 4">
    <name type="scientific">Aphanomyces invadans</name>
    <dbReference type="NCBI Taxonomy" id="157072"/>
    <lineage>
        <taxon>Eukaryota</taxon>
        <taxon>Sar</taxon>
        <taxon>Stramenopiles</taxon>
        <taxon>Oomycota</taxon>
        <taxon>Saprolegniomycetes</taxon>
        <taxon>Saprolegniales</taxon>
        <taxon>Verrucalvaceae</taxon>
        <taxon>Aphanomyces</taxon>
    </lineage>
</organism>
<dbReference type="Proteomes" id="UP000285060">
    <property type="component" value="Unassembled WGS sequence"/>
</dbReference>
<feature type="compositionally biased region" description="Low complexity" evidence="2">
    <location>
        <begin position="300"/>
        <end position="309"/>
    </location>
</feature>
<feature type="coiled-coil region" evidence="1">
    <location>
        <begin position="95"/>
        <end position="134"/>
    </location>
</feature>
<keyword evidence="1" id="KW-0175">Coiled coil</keyword>
<keyword evidence="4" id="KW-1185">Reference proteome</keyword>
<sequence>MAEGAMSGNAAAAATAAALEDVVSAVVDGATADVVEVIDLTDDNEDAIAAETSAAIVGTWTFAAPNWIEKEERRTAAHRQAARAMVDMAAEELGVEELERLAAKEAADKAAHEAAEAAARVQAAKEALRQAEAAAGLVAAGQRAAAEASRRVVSEIEAAVDGVEDGEEDWVPGVPMTPMQVFGSRPVAERDLVWTARSDLWLSSARSIAGVTRADAARVTGRMARLRNLADYAPLDADRVSAYLEMFRCGGHEDLEWHILWMLRRRAGQIDALLASTGRQRIDWAPARQFDDRDWEEGRSSAWAPAPASRKTARRFEAQEDPYAGYYPAPAPPPNFVDQVEDDEEEEEEPRDASERLPSLHRSW</sequence>
<accession>A0A3R6YF88</accession>